<protein>
    <submittedName>
        <fullName evidence="1">Uncharacterized protein</fullName>
    </submittedName>
</protein>
<accession>A0A8H4QU78</accession>
<proteinExistence type="predicted"/>
<dbReference type="Proteomes" id="UP000521872">
    <property type="component" value="Unassembled WGS sequence"/>
</dbReference>
<organism evidence="1 2">
    <name type="scientific">Agrocybe pediades</name>
    <dbReference type="NCBI Taxonomy" id="84607"/>
    <lineage>
        <taxon>Eukaryota</taxon>
        <taxon>Fungi</taxon>
        <taxon>Dikarya</taxon>
        <taxon>Basidiomycota</taxon>
        <taxon>Agaricomycotina</taxon>
        <taxon>Agaricomycetes</taxon>
        <taxon>Agaricomycetidae</taxon>
        <taxon>Agaricales</taxon>
        <taxon>Agaricineae</taxon>
        <taxon>Strophariaceae</taxon>
        <taxon>Agrocybe</taxon>
    </lineage>
</organism>
<sequence length="138" mass="14947">MPSTSHHQHVVAGNDVFILPPPSSSDYKACLLHVSLLTSNNTRYPIQIPILGPQIQTSDLSTDPGIRWLSKLDGVPLPSTISSPSLSRIPHASESHGNCCRTTSERLPLRARSTFNEAIVGLIAPASSLRGMVEQMLR</sequence>
<comment type="caution">
    <text evidence="1">The sequence shown here is derived from an EMBL/GenBank/DDBJ whole genome shotgun (WGS) entry which is preliminary data.</text>
</comment>
<reference evidence="1 2" key="1">
    <citation type="submission" date="2019-12" db="EMBL/GenBank/DDBJ databases">
        <authorList>
            <person name="Floudas D."/>
            <person name="Bentzer J."/>
            <person name="Ahren D."/>
            <person name="Johansson T."/>
            <person name="Persson P."/>
            <person name="Tunlid A."/>
        </authorList>
    </citation>
    <scope>NUCLEOTIDE SEQUENCE [LARGE SCALE GENOMIC DNA]</scope>
    <source>
        <strain evidence="1 2">CBS 102.39</strain>
    </source>
</reference>
<dbReference type="EMBL" id="JAACJL010000031">
    <property type="protein sequence ID" value="KAF4616941.1"/>
    <property type="molecule type" value="Genomic_DNA"/>
</dbReference>
<dbReference type="AlphaFoldDB" id="A0A8H4QU78"/>
<evidence type="ECO:0000313" key="1">
    <source>
        <dbReference type="EMBL" id="KAF4616941.1"/>
    </source>
</evidence>
<gene>
    <name evidence="1" type="ORF">D9613_008955</name>
</gene>
<evidence type="ECO:0000313" key="2">
    <source>
        <dbReference type="Proteomes" id="UP000521872"/>
    </source>
</evidence>
<name>A0A8H4QU78_9AGAR</name>
<keyword evidence="2" id="KW-1185">Reference proteome</keyword>